<accession>A0A1M5H980</accession>
<dbReference type="PROSITE" id="PS50109">
    <property type="entry name" value="HIS_KIN"/>
    <property type="match status" value="1"/>
</dbReference>
<dbReference type="RefSeq" id="WP_079599766.1">
    <property type="nucleotide sequence ID" value="NZ_LT670817.1"/>
</dbReference>
<dbReference type="Pfam" id="PF02518">
    <property type="entry name" value="HATPase_c"/>
    <property type="match status" value="1"/>
</dbReference>
<dbReference type="SMART" id="SM00304">
    <property type="entry name" value="HAMP"/>
    <property type="match status" value="1"/>
</dbReference>
<comment type="catalytic activity">
    <reaction evidence="1">
        <text>ATP + protein L-histidine = ADP + protein N-phospho-L-histidine.</text>
        <dbReference type="EC" id="2.7.13.3"/>
    </reaction>
</comment>
<feature type="domain" description="HAMP" evidence="12">
    <location>
        <begin position="180"/>
        <end position="233"/>
    </location>
</feature>
<dbReference type="SMART" id="SM00388">
    <property type="entry name" value="HisKA"/>
    <property type="match status" value="1"/>
</dbReference>
<evidence type="ECO:0000256" key="10">
    <source>
        <dbReference type="SAM" id="Phobius"/>
    </source>
</evidence>
<dbReference type="CDD" id="cd00082">
    <property type="entry name" value="HisKA"/>
    <property type="match status" value="1"/>
</dbReference>
<evidence type="ECO:0000256" key="2">
    <source>
        <dbReference type="ARBA" id="ARBA00004370"/>
    </source>
</evidence>
<dbReference type="PANTHER" id="PTHR45436">
    <property type="entry name" value="SENSOR HISTIDINE KINASE YKOH"/>
    <property type="match status" value="1"/>
</dbReference>
<dbReference type="AlphaFoldDB" id="A0A1M5H980"/>
<keyword evidence="9" id="KW-0902">Two-component regulatory system</keyword>
<dbReference type="SUPFAM" id="SSF47384">
    <property type="entry name" value="Homodimeric domain of signal transducing histidine kinase"/>
    <property type="match status" value="1"/>
</dbReference>
<keyword evidence="6 10" id="KW-0812">Transmembrane</keyword>
<dbReference type="Gene3D" id="1.10.287.130">
    <property type="match status" value="1"/>
</dbReference>
<dbReference type="InterPro" id="IPR005467">
    <property type="entry name" value="His_kinase_dom"/>
</dbReference>
<dbReference type="Pfam" id="PF00672">
    <property type="entry name" value="HAMP"/>
    <property type="match status" value="1"/>
</dbReference>
<name>A0A1M5H980_9BRAD</name>
<keyword evidence="8 10" id="KW-1133">Transmembrane helix</keyword>
<keyword evidence="4" id="KW-0597">Phosphoprotein</keyword>
<dbReference type="InterPro" id="IPR003661">
    <property type="entry name" value="HisK_dim/P_dom"/>
</dbReference>
<dbReference type="InterPro" id="IPR036890">
    <property type="entry name" value="HATPase_C_sf"/>
</dbReference>
<reference evidence="13 14" key="1">
    <citation type="submission" date="2016-11" db="EMBL/GenBank/DDBJ databases">
        <authorList>
            <person name="Jaros S."/>
            <person name="Januszkiewicz K."/>
            <person name="Wedrychowicz H."/>
        </authorList>
    </citation>
    <scope>NUCLEOTIDE SEQUENCE [LARGE SCALE GENOMIC DNA]</scope>
    <source>
        <strain evidence="13 14">GAS138</strain>
    </source>
</reference>
<evidence type="ECO:0000256" key="8">
    <source>
        <dbReference type="ARBA" id="ARBA00022989"/>
    </source>
</evidence>
<protein>
    <recommendedName>
        <fullName evidence="3">histidine kinase</fullName>
        <ecNumber evidence="3">2.7.13.3</ecNumber>
    </recommendedName>
</protein>
<dbReference type="Pfam" id="PF00512">
    <property type="entry name" value="HisKA"/>
    <property type="match status" value="1"/>
</dbReference>
<dbReference type="GO" id="GO:0005886">
    <property type="term" value="C:plasma membrane"/>
    <property type="evidence" value="ECO:0007669"/>
    <property type="project" value="TreeGrafter"/>
</dbReference>
<evidence type="ECO:0000259" key="12">
    <source>
        <dbReference type="PROSITE" id="PS50885"/>
    </source>
</evidence>
<dbReference type="Gene3D" id="3.30.565.10">
    <property type="entry name" value="Histidine kinase-like ATPase, C-terminal domain"/>
    <property type="match status" value="1"/>
</dbReference>
<evidence type="ECO:0000313" key="14">
    <source>
        <dbReference type="Proteomes" id="UP000189796"/>
    </source>
</evidence>
<evidence type="ECO:0000259" key="11">
    <source>
        <dbReference type="PROSITE" id="PS50109"/>
    </source>
</evidence>
<dbReference type="InterPro" id="IPR050428">
    <property type="entry name" value="TCS_sensor_his_kinase"/>
</dbReference>
<dbReference type="OrthoDB" id="9815202at2"/>
<feature type="domain" description="Histidine kinase" evidence="11">
    <location>
        <begin position="241"/>
        <end position="453"/>
    </location>
</feature>
<dbReference type="EMBL" id="LT670817">
    <property type="protein sequence ID" value="SHG12312.1"/>
    <property type="molecule type" value="Genomic_DNA"/>
</dbReference>
<dbReference type="CDD" id="cd06225">
    <property type="entry name" value="HAMP"/>
    <property type="match status" value="1"/>
</dbReference>
<keyword evidence="7 13" id="KW-0418">Kinase</keyword>
<gene>
    <name evidence="13" type="ORF">SAMN05443248_0364</name>
</gene>
<evidence type="ECO:0000256" key="5">
    <source>
        <dbReference type="ARBA" id="ARBA00022679"/>
    </source>
</evidence>
<feature type="transmembrane region" description="Helical" evidence="10">
    <location>
        <begin position="12"/>
        <end position="35"/>
    </location>
</feature>
<evidence type="ECO:0000256" key="4">
    <source>
        <dbReference type="ARBA" id="ARBA00022553"/>
    </source>
</evidence>
<evidence type="ECO:0000256" key="3">
    <source>
        <dbReference type="ARBA" id="ARBA00012438"/>
    </source>
</evidence>
<dbReference type="PANTHER" id="PTHR45436:SF8">
    <property type="entry name" value="HISTIDINE KINASE"/>
    <property type="match status" value="1"/>
</dbReference>
<organism evidence="13 14">
    <name type="scientific">Bradyrhizobium erythrophlei</name>
    <dbReference type="NCBI Taxonomy" id="1437360"/>
    <lineage>
        <taxon>Bacteria</taxon>
        <taxon>Pseudomonadati</taxon>
        <taxon>Pseudomonadota</taxon>
        <taxon>Alphaproteobacteria</taxon>
        <taxon>Hyphomicrobiales</taxon>
        <taxon>Nitrobacteraceae</taxon>
        <taxon>Bradyrhizobium</taxon>
    </lineage>
</organism>
<dbReference type="SMART" id="SM00387">
    <property type="entry name" value="HATPase_c"/>
    <property type="match status" value="1"/>
</dbReference>
<dbReference type="InterPro" id="IPR003660">
    <property type="entry name" value="HAMP_dom"/>
</dbReference>
<dbReference type="EC" id="2.7.13.3" evidence="3"/>
<evidence type="ECO:0000256" key="1">
    <source>
        <dbReference type="ARBA" id="ARBA00000085"/>
    </source>
</evidence>
<comment type="subcellular location">
    <subcellularLocation>
        <location evidence="2">Membrane</location>
    </subcellularLocation>
</comment>
<keyword evidence="10" id="KW-0472">Membrane</keyword>
<evidence type="ECO:0000313" key="13">
    <source>
        <dbReference type="EMBL" id="SHG12312.1"/>
    </source>
</evidence>
<evidence type="ECO:0000256" key="6">
    <source>
        <dbReference type="ARBA" id="ARBA00022692"/>
    </source>
</evidence>
<proteinExistence type="predicted"/>
<evidence type="ECO:0000256" key="9">
    <source>
        <dbReference type="ARBA" id="ARBA00023012"/>
    </source>
</evidence>
<sequence>MNFPEFVRTTTFRWAAVAAGAFAVFVLVLFGFIYWTTDHYLVARSDHVITSQLHAMSALPLDRKRDVIEYQLSEDPRGVQFVGLFGPDGSRLAGNLDGPPSGLKLDDSVQSVAVQRSGPKGIETLVVRAIGKHLPGGQVLVIGREVDEAIELSKVVSVALALGLVPALVLCLAVGALLSVRAERRIAEVNQRVQRIVAGNLRERLPRLATNDPFSKLAAIVNGMLDEIETLLHAVAGIGNDIAHDLRTPLARVRLMLERGRTNAGTLPQLQLVADKAISGIDQSLAITTALLRLAEIENSRRSAGFGKVALMELVREVGELYEPIADDRGVTLHTDLAHAAIVNGDRDLLMEAIVNVVDNAIKFTPQGGRVEISLLRCNAESIVRVKDTGSGISEIERDAVLGRFYRSDKLRSAPGFGIGLNLVAAIVKLHGFRLTIHPGPGCVIEIASPDQNAGGEPGRGVETAPARRLAKYARFQGQPIEKSNVP</sequence>
<dbReference type="GO" id="GO:0000155">
    <property type="term" value="F:phosphorelay sensor kinase activity"/>
    <property type="evidence" value="ECO:0007669"/>
    <property type="project" value="InterPro"/>
</dbReference>
<feature type="transmembrane region" description="Helical" evidence="10">
    <location>
        <begin position="155"/>
        <end position="178"/>
    </location>
</feature>
<dbReference type="InterPro" id="IPR003594">
    <property type="entry name" value="HATPase_dom"/>
</dbReference>
<dbReference type="InterPro" id="IPR036097">
    <property type="entry name" value="HisK_dim/P_sf"/>
</dbReference>
<dbReference type="SUPFAM" id="SSF55874">
    <property type="entry name" value="ATPase domain of HSP90 chaperone/DNA topoisomerase II/histidine kinase"/>
    <property type="match status" value="1"/>
</dbReference>
<keyword evidence="5" id="KW-0808">Transferase</keyword>
<dbReference type="PROSITE" id="PS50885">
    <property type="entry name" value="HAMP"/>
    <property type="match status" value="1"/>
</dbReference>
<dbReference type="Proteomes" id="UP000189796">
    <property type="component" value="Chromosome I"/>
</dbReference>
<evidence type="ECO:0000256" key="7">
    <source>
        <dbReference type="ARBA" id="ARBA00022777"/>
    </source>
</evidence>